<dbReference type="EMBL" id="JAKZBV010000001">
    <property type="protein sequence ID" value="MCH6471349.1"/>
    <property type="molecule type" value="Genomic_DNA"/>
</dbReference>
<proteinExistence type="inferred from homology"/>
<dbReference type="InterPro" id="IPR015815">
    <property type="entry name" value="HIBADH-related"/>
</dbReference>
<dbReference type="Pfam" id="PF03446">
    <property type="entry name" value="NAD_binding_2"/>
    <property type="match status" value="1"/>
</dbReference>
<reference evidence="6 7" key="1">
    <citation type="submission" date="2022-03" db="EMBL/GenBank/DDBJ databases">
        <title>Sinomonas sp. isolated from a soil.</title>
        <authorList>
            <person name="Han J."/>
            <person name="Kim D.-U."/>
        </authorList>
    </citation>
    <scope>NUCLEOTIDE SEQUENCE [LARGE SCALE GENOMIC DNA]</scope>
    <source>
        <strain evidence="6 7">5-5</strain>
    </source>
</reference>
<dbReference type="SUPFAM" id="SSF48179">
    <property type="entry name" value="6-phosphogluconate dehydrogenase C-terminal domain-like"/>
    <property type="match status" value="1"/>
</dbReference>
<organism evidence="6 7">
    <name type="scientific">Sinomonas terrae</name>
    <dbReference type="NCBI Taxonomy" id="2908838"/>
    <lineage>
        <taxon>Bacteria</taxon>
        <taxon>Bacillati</taxon>
        <taxon>Actinomycetota</taxon>
        <taxon>Actinomycetes</taxon>
        <taxon>Micrococcales</taxon>
        <taxon>Micrococcaceae</taxon>
        <taxon>Sinomonas</taxon>
    </lineage>
</organism>
<comment type="similarity">
    <text evidence="1">Belongs to the HIBADH-related family.</text>
</comment>
<sequence length="295" mass="30852">MSTSVAVLGTGIMGSGIAKNLIEAGFDVTVWNRHREKAEPLAEAGAKIAGDPKDAVSEADVVLTMLFDADAVEGVMEEALPAMREDAVWIQSSTVGLAGVTRLAERAGHQGVAFVDAPVLGTKQPAEEGKLLVLAAAPEDLRERVQPVFDAIGSKTVWVGELPDDGHKLKLVANSWVLSIVGATAQAIDLTKRFGLDPQLYLDTISGGVTDCAYAQLKGKAMIAGEFPPSFPLTGAAKDAQLIAEAMDHAGTRSEIMEALAAQFRDAVDGGHGSEDMASVILSFNADGDQDRASL</sequence>
<keyword evidence="2" id="KW-0560">Oxidoreductase</keyword>
<name>A0ABS9U3U1_9MICC</name>
<dbReference type="Pfam" id="PF14833">
    <property type="entry name" value="NAD_binding_11"/>
    <property type="match status" value="1"/>
</dbReference>
<evidence type="ECO:0000256" key="1">
    <source>
        <dbReference type="ARBA" id="ARBA00009080"/>
    </source>
</evidence>
<comment type="caution">
    <text evidence="6">The sequence shown here is derived from an EMBL/GenBank/DDBJ whole genome shotgun (WGS) entry which is preliminary data.</text>
</comment>
<evidence type="ECO:0000259" key="4">
    <source>
        <dbReference type="Pfam" id="PF03446"/>
    </source>
</evidence>
<keyword evidence="3" id="KW-0520">NAD</keyword>
<evidence type="ECO:0000259" key="5">
    <source>
        <dbReference type="Pfam" id="PF14833"/>
    </source>
</evidence>
<dbReference type="InterPro" id="IPR006115">
    <property type="entry name" value="6PGDH_NADP-bd"/>
</dbReference>
<evidence type="ECO:0000313" key="6">
    <source>
        <dbReference type="EMBL" id="MCH6471349.1"/>
    </source>
</evidence>
<dbReference type="InterPro" id="IPR029154">
    <property type="entry name" value="HIBADH-like_NADP-bd"/>
</dbReference>
<dbReference type="InterPro" id="IPR008927">
    <property type="entry name" value="6-PGluconate_DH-like_C_sf"/>
</dbReference>
<keyword evidence="7" id="KW-1185">Reference proteome</keyword>
<dbReference type="Gene3D" id="1.10.1040.10">
    <property type="entry name" value="N-(1-d-carboxylethyl)-l-norvaline Dehydrogenase, domain 2"/>
    <property type="match status" value="1"/>
</dbReference>
<evidence type="ECO:0000256" key="2">
    <source>
        <dbReference type="ARBA" id="ARBA00023002"/>
    </source>
</evidence>
<dbReference type="Proteomes" id="UP001202922">
    <property type="component" value="Unassembled WGS sequence"/>
</dbReference>
<dbReference type="PANTHER" id="PTHR43580:SF2">
    <property type="entry name" value="CYTOKINE-LIKE NUCLEAR FACTOR N-PAC"/>
    <property type="match status" value="1"/>
</dbReference>
<evidence type="ECO:0000256" key="3">
    <source>
        <dbReference type="ARBA" id="ARBA00023027"/>
    </source>
</evidence>
<dbReference type="SUPFAM" id="SSF51735">
    <property type="entry name" value="NAD(P)-binding Rossmann-fold domains"/>
    <property type="match status" value="1"/>
</dbReference>
<dbReference type="Gene3D" id="3.40.50.720">
    <property type="entry name" value="NAD(P)-binding Rossmann-like Domain"/>
    <property type="match status" value="1"/>
</dbReference>
<dbReference type="PANTHER" id="PTHR43580">
    <property type="entry name" value="OXIDOREDUCTASE GLYR1-RELATED"/>
    <property type="match status" value="1"/>
</dbReference>
<dbReference type="InterPro" id="IPR051265">
    <property type="entry name" value="HIBADH-related_NP60_sf"/>
</dbReference>
<dbReference type="InterPro" id="IPR036291">
    <property type="entry name" value="NAD(P)-bd_dom_sf"/>
</dbReference>
<dbReference type="PIRSF" id="PIRSF000103">
    <property type="entry name" value="HIBADH"/>
    <property type="match status" value="1"/>
</dbReference>
<dbReference type="InterPro" id="IPR013328">
    <property type="entry name" value="6PGD_dom2"/>
</dbReference>
<feature type="domain" description="6-phosphogluconate dehydrogenase NADP-binding" evidence="4">
    <location>
        <begin position="5"/>
        <end position="160"/>
    </location>
</feature>
<gene>
    <name evidence="6" type="ORF">L0M17_15420</name>
</gene>
<evidence type="ECO:0000313" key="7">
    <source>
        <dbReference type="Proteomes" id="UP001202922"/>
    </source>
</evidence>
<accession>A0ABS9U3U1</accession>
<protein>
    <submittedName>
        <fullName evidence="6">NAD(P)-dependent oxidoreductase</fullName>
    </submittedName>
</protein>
<feature type="domain" description="3-hydroxyisobutyrate dehydrogenase-like NAD-binding" evidence="5">
    <location>
        <begin position="166"/>
        <end position="281"/>
    </location>
</feature>